<evidence type="ECO:0000313" key="6">
    <source>
        <dbReference type="EMBL" id="NYI39959.1"/>
    </source>
</evidence>
<dbReference type="Pfam" id="PF00005">
    <property type="entry name" value="ABC_tran"/>
    <property type="match status" value="1"/>
</dbReference>
<dbReference type="GO" id="GO:0016887">
    <property type="term" value="F:ATP hydrolysis activity"/>
    <property type="evidence" value="ECO:0007669"/>
    <property type="project" value="InterPro"/>
</dbReference>
<organism evidence="6 7">
    <name type="scientific">Demequina lutea</name>
    <dbReference type="NCBI Taxonomy" id="431489"/>
    <lineage>
        <taxon>Bacteria</taxon>
        <taxon>Bacillati</taxon>
        <taxon>Actinomycetota</taxon>
        <taxon>Actinomycetes</taxon>
        <taxon>Micrococcales</taxon>
        <taxon>Demequinaceae</taxon>
        <taxon>Demequina</taxon>
    </lineage>
</organism>
<dbReference type="OrthoDB" id="9804819at2"/>
<keyword evidence="3" id="KW-0547">Nucleotide-binding</keyword>
<dbReference type="GO" id="GO:0005524">
    <property type="term" value="F:ATP binding"/>
    <property type="evidence" value="ECO:0007669"/>
    <property type="project" value="UniProtKB-KW"/>
</dbReference>
<evidence type="ECO:0000256" key="1">
    <source>
        <dbReference type="ARBA" id="ARBA00005417"/>
    </source>
</evidence>
<dbReference type="PANTHER" id="PTHR43335:SF4">
    <property type="entry name" value="ABC TRANSPORTER, ATP-BINDING PROTEIN"/>
    <property type="match status" value="1"/>
</dbReference>
<evidence type="ECO:0000256" key="4">
    <source>
        <dbReference type="ARBA" id="ARBA00022840"/>
    </source>
</evidence>
<sequence>MIKVDAVTKSFGAKTVLEGVTLTVPDGSVMGFVGPNGAGKTTLMKIIVGLLEAQGGTVSVDGRPYADAPLPARSIGALISAEWLPGRLKAESVLRYACDVHRLPPSRVGELLAEVGLEQVGGQRIKRYSLGMRQRLGLALALVADPQNLILDEPVNGLDPDGVLWLRSFLRHQAGRGKAVFLSSHLMSELELVADDVIMLSEGHVVRQGRVAELTSTSTQTYVESPDVGRLAAVLGAHGFAVAPQGQGLVVTSDDTMEIGRLAFTEGPGLTQLKRITESLENLYRQSTVGEHHAKEL</sequence>
<keyword evidence="2" id="KW-0813">Transport</keyword>
<dbReference type="PANTHER" id="PTHR43335">
    <property type="entry name" value="ABC TRANSPORTER, ATP-BINDING PROTEIN"/>
    <property type="match status" value="1"/>
</dbReference>
<dbReference type="AlphaFoldDB" id="A0A7Z0CGQ4"/>
<gene>
    <name evidence="6" type="ORF">BKA03_000078</name>
</gene>
<accession>A0A7Z0CGQ4</accession>
<proteinExistence type="inferred from homology"/>
<dbReference type="Proteomes" id="UP000547973">
    <property type="component" value="Unassembled WGS sequence"/>
</dbReference>
<dbReference type="PROSITE" id="PS50893">
    <property type="entry name" value="ABC_TRANSPORTER_2"/>
    <property type="match status" value="1"/>
</dbReference>
<keyword evidence="7" id="KW-1185">Reference proteome</keyword>
<dbReference type="SUPFAM" id="SSF52540">
    <property type="entry name" value="P-loop containing nucleoside triphosphate hydrolases"/>
    <property type="match status" value="1"/>
</dbReference>
<dbReference type="EMBL" id="JACBZO010000001">
    <property type="protein sequence ID" value="NYI39959.1"/>
    <property type="molecule type" value="Genomic_DNA"/>
</dbReference>
<dbReference type="RefSeq" id="WP_062075657.1">
    <property type="nucleotide sequence ID" value="NZ_BBRC01000012.1"/>
</dbReference>
<dbReference type="InterPro" id="IPR027417">
    <property type="entry name" value="P-loop_NTPase"/>
</dbReference>
<dbReference type="Gene3D" id="3.40.50.300">
    <property type="entry name" value="P-loop containing nucleotide triphosphate hydrolases"/>
    <property type="match status" value="1"/>
</dbReference>
<dbReference type="InterPro" id="IPR017871">
    <property type="entry name" value="ABC_transporter-like_CS"/>
</dbReference>
<comment type="similarity">
    <text evidence="1">Belongs to the ABC transporter superfamily.</text>
</comment>
<dbReference type="SMART" id="SM00382">
    <property type="entry name" value="AAA"/>
    <property type="match status" value="1"/>
</dbReference>
<reference evidence="6 7" key="1">
    <citation type="submission" date="2020-07" db="EMBL/GenBank/DDBJ databases">
        <title>Sequencing the genomes of 1000 actinobacteria strains.</title>
        <authorList>
            <person name="Klenk H.-P."/>
        </authorList>
    </citation>
    <scope>NUCLEOTIDE SEQUENCE [LARGE SCALE GENOMIC DNA]</scope>
    <source>
        <strain evidence="6 7">DSM 19970</strain>
    </source>
</reference>
<dbReference type="InterPro" id="IPR003439">
    <property type="entry name" value="ABC_transporter-like_ATP-bd"/>
</dbReference>
<evidence type="ECO:0000313" key="7">
    <source>
        <dbReference type="Proteomes" id="UP000547973"/>
    </source>
</evidence>
<feature type="domain" description="ABC transporter" evidence="5">
    <location>
        <begin position="2"/>
        <end position="227"/>
    </location>
</feature>
<evidence type="ECO:0000256" key="2">
    <source>
        <dbReference type="ARBA" id="ARBA00022448"/>
    </source>
</evidence>
<name>A0A7Z0CGQ4_9MICO</name>
<comment type="caution">
    <text evidence="6">The sequence shown here is derived from an EMBL/GenBank/DDBJ whole genome shotgun (WGS) entry which is preliminary data.</text>
</comment>
<keyword evidence="4 6" id="KW-0067">ATP-binding</keyword>
<evidence type="ECO:0000256" key="3">
    <source>
        <dbReference type="ARBA" id="ARBA00022741"/>
    </source>
</evidence>
<dbReference type="PROSITE" id="PS00211">
    <property type="entry name" value="ABC_TRANSPORTER_1"/>
    <property type="match status" value="1"/>
</dbReference>
<evidence type="ECO:0000259" key="5">
    <source>
        <dbReference type="PROSITE" id="PS50893"/>
    </source>
</evidence>
<protein>
    <submittedName>
        <fullName evidence="6">ABC-2 type transport system ATP-binding protein</fullName>
    </submittedName>
</protein>
<dbReference type="InterPro" id="IPR003593">
    <property type="entry name" value="AAA+_ATPase"/>
</dbReference>